<dbReference type="Pfam" id="PF00580">
    <property type="entry name" value="UvrD-helicase"/>
    <property type="match status" value="1"/>
</dbReference>
<evidence type="ECO:0000256" key="11">
    <source>
        <dbReference type="ARBA" id="ARBA00034617"/>
    </source>
</evidence>
<dbReference type="Pfam" id="PF13361">
    <property type="entry name" value="UvrD_C"/>
    <property type="match status" value="1"/>
</dbReference>
<evidence type="ECO:0000256" key="7">
    <source>
        <dbReference type="ARBA" id="ARBA00022839"/>
    </source>
</evidence>
<dbReference type="OrthoDB" id="4812256at2"/>
<evidence type="ECO:0000256" key="2">
    <source>
        <dbReference type="ARBA" id="ARBA00022722"/>
    </source>
</evidence>
<keyword evidence="8 14" id="KW-0067">ATP-binding</keyword>
<dbReference type="GO" id="GO:0043138">
    <property type="term" value="F:3'-5' DNA helicase activity"/>
    <property type="evidence" value="ECO:0007669"/>
    <property type="project" value="UniProtKB-EC"/>
</dbReference>
<evidence type="ECO:0000256" key="1">
    <source>
        <dbReference type="ARBA" id="ARBA00009922"/>
    </source>
</evidence>
<comment type="catalytic activity">
    <reaction evidence="11">
        <text>Couples ATP hydrolysis with the unwinding of duplex DNA by translocating in the 3'-5' direction.</text>
        <dbReference type="EC" id="5.6.2.4"/>
    </reaction>
</comment>
<evidence type="ECO:0000256" key="14">
    <source>
        <dbReference type="PROSITE-ProRule" id="PRU00560"/>
    </source>
</evidence>
<dbReference type="EMBL" id="VENP01000012">
    <property type="protein sequence ID" value="TNU76009.1"/>
    <property type="molecule type" value="Genomic_DNA"/>
</dbReference>
<keyword evidence="2" id="KW-0540">Nuclease</keyword>
<evidence type="ECO:0000256" key="12">
    <source>
        <dbReference type="ARBA" id="ARBA00034808"/>
    </source>
</evidence>
<organism evidence="18 19">
    <name type="scientific">Miniimonas arenae</name>
    <dbReference type="NCBI Taxonomy" id="676201"/>
    <lineage>
        <taxon>Bacteria</taxon>
        <taxon>Bacillati</taxon>
        <taxon>Actinomycetota</taxon>
        <taxon>Actinomycetes</taxon>
        <taxon>Micrococcales</taxon>
        <taxon>Beutenbergiaceae</taxon>
        <taxon>Miniimonas</taxon>
    </lineage>
</organism>
<dbReference type="InterPro" id="IPR013986">
    <property type="entry name" value="DExx_box_DNA_helicase_dom_sf"/>
</dbReference>
<accession>A0A5C5BCJ4</accession>
<dbReference type="Proteomes" id="UP000313849">
    <property type="component" value="Unassembled WGS sequence"/>
</dbReference>
<feature type="domain" description="UvrD-like helicase C-terminal" evidence="17">
    <location>
        <begin position="362"/>
        <end position="660"/>
    </location>
</feature>
<evidence type="ECO:0000259" key="16">
    <source>
        <dbReference type="PROSITE" id="PS51198"/>
    </source>
</evidence>
<evidence type="ECO:0000256" key="4">
    <source>
        <dbReference type="ARBA" id="ARBA00022763"/>
    </source>
</evidence>
<keyword evidence="10" id="KW-0413">Isomerase</keyword>
<dbReference type="GO" id="GO:0033202">
    <property type="term" value="C:DNA helicase complex"/>
    <property type="evidence" value="ECO:0007669"/>
    <property type="project" value="TreeGrafter"/>
</dbReference>
<dbReference type="Gene3D" id="1.10.10.160">
    <property type="match status" value="1"/>
</dbReference>
<keyword evidence="19" id="KW-1185">Reference proteome</keyword>
<feature type="domain" description="UvrD-like helicase ATP-binding" evidence="16">
    <location>
        <begin position="17"/>
        <end position="357"/>
    </location>
</feature>
<keyword evidence="3 14" id="KW-0547">Nucleotide-binding</keyword>
<comment type="caution">
    <text evidence="18">The sequence shown here is derived from an EMBL/GenBank/DDBJ whole genome shotgun (WGS) entry which is preliminary data.</text>
</comment>
<keyword evidence="7" id="KW-0269">Exonuclease</keyword>
<dbReference type="GO" id="GO:0003677">
    <property type="term" value="F:DNA binding"/>
    <property type="evidence" value="ECO:0007669"/>
    <property type="project" value="InterPro"/>
</dbReference>
<dbReference type="GO" id="GO:0004527">
    <property type="term" value="F:exonuclease activity"/>
    <property type="evidence" value="ECO:0007669"/>
    <property type="project" value="UniProtKB-KW"/>
</dbReference>
<dbReference type="GO" id="GO:0005524">
    <property type="term" value="F:ATP binding"/>
    <property type="evidence" value="ECO:0007669"/>
    <property type="project" value="UniProtKB-UniRule"/>
</dbReference>
<protein>
    <recommendedName>
        <fullName evidence="12">DNA 3'-5' helicase</fullName>
        <ecNumber evidence="12">5.6.2.4</ecNumber>
    </recommendedName>
</protein>
<evidence type="ECO:0000256" key="6">
    <source>
        <dbReference type="ARBA" id="ARBA00022806"/>
    </source>
</evidence>
<dbReference type="Gene3D" id="3.40.50.300">
    <property type="entry name" value="P-loop containing nucleotide triphosphate hydrolases"/>
    <property type="match status" value="2"/>
</dbReference>
<dbReference type="InterPro" id="IPR027417">
    <property type="entry name" value="P-loop_NTPase"/>
</dbReference>
<dbReference type="PANTHER" id="PTHR11070:SF55">
    <property type="entry name" value="DNA 3'-5' HELICASE"/>
    <property type="match status" value="1"/>
</dbReference>
<evidence type="ECO:0000256" key="15">
    <source>
        <dbReference type="SAM" id="MobiDB-lite"/>
    </source>
</evidence>
<dbReference type="SUPFAM" id="SSF52540">
    <property type="entry name" value="P-loop containing nucleoside triphosphate hydrolases"/>
    <property type="match status" value="1"/>
</dbReference>
<reference evidence="18 19" key="1">
    <citation type="submission" date="2019-06" db="EMBL/GenBank/DDBJ databases">
        <title>Draft genome sequence of Miniimonas arenae KCTC 19750T isolated from sea sand.</title>
        <authorList>
            <person name="Park S.-J."/>
        </authorList>
    </citation>
    <scope>NUCLEOTIDE SEQUENCE [LARGE SCALE GENOMIC DNA]</scope>
    <source>
        <strain evidence="18 19">KCTC 19750</strain>
    </source>
</reference>
<proteinExistence type="inferred from homology"/>
<sequence>MNRRWSAVALADLLGRPRPTPEQVRVIEADPEPMLVVAGAGSGKTSTMTDRVVWLVANEVVAPSEVLGLTFTRKAASELATRVERQLRALARVTRARDDAGEAPTDWLTERPRIATYNSYAAGLVTDHGLRLGLEADQVLLTEAGRFQVAARLVEQWPGDLEMRFQPVTVARSVVTLAGELAEHLLTPEGAAARLRAIADGLEDALPGVDGNGRSRTTPHAEVEKVVVSLRDRAALMPLVAAFAAAKRERGAMDFPDQVAAAARLARTFPAVAERERATARVVLLDEYQDTSVAQLEMLRALFGDGHPVTAVGDPHQGIYGWRGASAGALLSFPEHFPRHDGEPASVASLTTSWRNDVAVLAAANVTAAPLRAHASLAVPALEARPDAGPGEVRWTFEVDEQAQARAVARAIGDRWAPGRGTAAVLCRKRDWFEAVRVALTDAGLPCQVVGLAGLLHTPAVADVRAALTAAFDPSRGDALVRLLTGPAFRLGAYDLMALGDLARARTSRRAGEGQRREDSDGRSIVEALDLLPAEGWPLADGRVPSDVGRRRLARAQLLLREVRSLTHLGLPELVIAVEQALGLDLEVAAHGGGVERGRADLDQFEIAAAEFEAGSTAPTLGAFLAYLDAAEEYERGLDAASTEPDPGCVQILTAHAAKGLEWDIVAVVGLAEEDFPGLGGKPEAPTSPAWTTARDALPYELRGDADHLPDLEIGAGATHVDVRDALLALRAADGERALREERRLAYVAFTRARHSLLLSGAWWGSRKSPNTPSRFLTELVRAGVAQPLAGTAADALDRAPEQTEPTPPPQAPWPPTQEPRLEAALAHARSLVPGGSREPAPSGDVPRAGGLAVEHLDAADDADVAEWRWQVQALLAEREAALAPEPLRAPPHLSASAVVALASDAEGYVRDLRRPVPAQPSPYARRGTRFHTWVEQHYARAALLDVDDLGDEPTVDDDELSALQQAFLSSPWADRVPLAIEADVETPVAGTALRCRIDAVFPPAPGEPFDVHIVDWKTGAPARGSEARRARELQLAAYRLGWSRLHDVPIERVAASFHFVGSGETHDAPVLAEEEVVALLEAELGALTGSGPGGG</sequence>
<dbReference type="PROSITE" id="PS51217">
    <property type="entry name" value="UVRD_HELICASE_CTER"/>
    <property type="match status" value="1"/>
</dbReference>
<evidence type="ECO:0000256" key="3">
    <source>
        <dbReference type="ARBA" id="ARBA00022741"/>
    </source>
</evidence>
<feature type="binding site" evidence="14">
    <location>
        <begin position="38"/>
        <end position="45"/>
    </location>
    <ligand>
        <name>ATP</name>
        <dbReference type="ChEBI" id="CHEBI:30616"/>
    </ligand>
</feature>
<evidence type="ECO:0000256" key="8">
    <source>
        <dbReference type="ARBA" id="ARBA00022840"/>
    </source>
</evidence>
<dbReference type="CDD" id="cd17932">
    <property type="entry name" value="DEXQc_UvrD"/>
    <property type="match status" value="1"/>
</dbReference>
<dbReference type="EC" id="5.6.2.4" evidence="12"/>
<evidence type="ECO:0000256" key="9">
    <source>
        <dbReference type="ARBA" id="ARBA00023204"/>
    </source>
</evidence>
<comment type="similarity">
    <text evidence="1">Belongs to the helicase family. UvrD subfamily.</text>
</comment>
<dbReference type="Gene3D" id="1.10.486.10">
    <property type="entry name" value="PCRA, domain 4"/>
    <property type="match status" value="1"/>
</dbReference>
<dbReference type="PANTHER" id="PTHR11070">
    <property type="entry name" value="UVRD / RECB / PCRA DNA HELICASE FAMILY MEMBER"/>
    <property type="match status" value="1"/>
</dbReference>
<dbReference type="PROSITE" id="PS51198">
    <property type="entry name" value="UVRD_HELICASE_ATP_BIND"/>
    <property type="match status" value="1"/>
</dbReference>
<dbReference type="GO" id="GO:0005829">
    <property type="term" value="C:cytosol"/>
    <property type="evidence" value="ECO:0007669"/>
    <property type="project" value="TreeGrafter"/>
</dbReference>
<keyword evidence="4" id="KW-0227">DNA damage</keyword>
<name>A0A5C5BCJ4_9MICO</name>
<keyword evidence="5 14" id="KW-0378">Hydrolase</keyword>
<gene>
    <name evidence="18" type="ORF">FH969_04955</name>
</gene>
<feature type="compositionally biased region" description="Pro residues" evidence="15">
    <location>
        <begin position="806"/>
        <end position="818"/>
    </location>
</feature>
<dbReference type="InterPro" id="IPR000212">
    <property type="entry name" value="DNA_helicase_UvrD/REP"/>
</dbReference>
<dbReference type="AlphaFoldDB" id="A0A5C5BCJ4"/>
<dbReference type="GO" id="GO:0000725">
    <property type="term" value="P:recombinational repair"/>
    <property type="evidence" value="ECO:0007669"/>
    <property type="project" value="TreeGrafter"/>
</dbReference>
<evidence type="ECO:0000259" key="17">
    <source>
        <dbReference type="PROSITE" id="PS51217"/>
    </source>
</evidence>
<dbReference type="RefSeq" id="WP_139986341.1">
    <property type="nucleotide sequence ID" value="NZ_VENP01000012.1"/>
</dbReference>
<dbReference type="InterPro" id="IPR038726">
    <property type="entry name" value="PDDEXK_AddAB-type"/>
</dbReference>
<evidence type="ECO:0000313" key="18">
    <source>
        <dbReference type="EMBL" id="TNU76009.1"/>
    </source>
</evidence>
<dbReference type="InterPro" id="IPR014016">
    <property type="entry name" value="UvrD-like_ATP-bd"/>
</dbReference>
<evidence type="ECO:0000256" key="10">
    <source>
        <dbReference type="ARBA" id="ARBA00023235"/>
    </source>
</evidence>
<dbReference type="InterPro" id="IPR014017">
    <property type="entry name" value="DNA_helicase_UvrD-like_C"/>
</dbReference>
<keyword evidence="9" id="KW-0234">DNA repair</keyword>
<evidence type="ECO:0000256" key="5">
    <source>
        <dbReference type="ARBA" id="ARBA00022801"/>
    </source>
</evidence>
<comment type="catalytic activity">
    <reaction evidence="13">
        <text>ATP + H2O = ADP + phosphate + H(+)</text>
        <dbReference type="Rhea" id="RHEA:13065"/>
        <dbReference type="ChEBI" id="CHEBI:15377"/>
        <dbReference type="ChEBI" id="CHEBI:15378"/>
        <dbReference type="ChEBI" id="CHEBI:30616"/>
        <dbReference type="ChEBI" id="CHEBI:43474"/>
        <dbReference type="ChEBI" id="CHEBI:456216"/>
        <dbReference type="EC" id="5.6.2.4"/>
    </reaction>
</comment>
<dbReference type="Pfam" id="PF12705">
    <property type="entry name" value="PDDEXK_1"/>
    <property type="match status" value="1"/>
</dbReference>
<keyword evidence="6 14" id="KW-0347">Helicase</keyword>
<feature type="region of interest" description="Disordered" evidence="15">
    <location>
        <begin position="796"/>
        <end position="818"/>
    </location>
</feature>
<evidence type="ECO:0000256" key="13">
    <source>
        <dbReference type="ARBA" id="ARBA00048988"/>
    </source>
</evidence>
<evidence type="ECO:0000313" key="19">
    <source>
        <dbReference type="Proteomes" id="UP000313849"/>
    </source>
</evidence>